<keyword evidence="4" id="KW-1185">Reference proteome</keyword>
<dbReference type="AlphaFoldDB" id="A0A3L6RBW0"/>
<dbReference type="PANTHER" id="PTHR19375">
    <property type="entry name" value="HEAT SHOCK PROTEIN 70KDA"/>
    <property type="match status" value="1"/>
</dbReference>
<dbReference type="STRING" id="4540.A0A3L6RBW0"/>
<dbReference type="InterPro" id="IPR043129">
    <property type="entry name" value="ATPase_NBD"/>
</dbReference>
<dbReference type="Pfam" id="PF00012">
    <property type="entry name" value="HSP70"/>
    <property type="match status" value="1"/>
</dbReference>
<dbReference type="GO" id="GO:0140662">
    <property type="term" value="F:ATP-dependent protein folding chaperone"/>
    <property type="evidence" value="ECO:0007669"/>
    <property type="project" value="InterPro"/>
</dbReference>
<proteinExistence type="predicted"/>
<dbReference type="InterPro" id="IPR013126">
    <property type="entry name" value="Hsp_70_fam"/>
</dbReference>
<evidence type="ECO:0000313" key="3">
    <source>
        <dbReference type="EMBL" id="RLN00317.1"/>
    </source>
</evidence>
<gene>
    <name evidence="3" type="ORF">C2845_PM06G13910</name>
</gene>
<keyword evidence="2" id="KW-0067">ATP-binding</keyword>
<dbReference type="Gene3D" id="3.30.420.40">
    <property type="match status" value="2"/>
</dbReference>
<dbReference type="Proteomes" id="UP000275267">
    <property type="component" value="Unassembled WGS sequence"/>
</dbReference>
<dbReference type="SUPFAM" id="SSF53067">
    <property type="entry name" value="Actin-like ATPase domain"/>
    <property type="match status" value="1"/>
</dbReference>
<keyword evidence="1" id="KW-0547">Nucleotide-binding</keyword>
<protein>
    <submittedName>
        <fullName evidence="3">Uncharacterized protein</fullName>
    </submittedName>
</protein>
<dbReference type="GO" id="GO:0005524">
    <property type="term" value="F:ATP binding"/>
    <property type="evidence" value="ECO:0007669"/>
    <property type="project" value="UniProtKB-KW"/>
</dbReference>
<organism evidence="3 4">
    <name type="scientific">Panicum miliaceum</name>
    <name type="common">Proso millet</name>
    <name type="synonym">Broomcorn millet</name>
    <dbReference type="NCBI Taxonomy" id="4540"/>
    <lineage>
        <taxon>Eukaryota</taxon>
        <taxon>Viridiplantae</taxon>
        <taxon>Streptophyta</taxon>
        <taxon>Embryophyta</taxon>
        <taxon>Tracheophyta</taxon>
        <taxon>Spermatophyta</taxon>
        <taxon>Magnoliopsida</taxon>
        <taxon>Liliopsida</taxon>
        <taxon>Poales</taxon>
        <taxon>Poaceae</taxon>
        <taxon>PACMAD clade</taxon>
        <taxon>Panicoideae</taxon>
        <taxon>Panicodae</taxon>
        <taxon>Paniceae</taxon>
        <taxon>Panicinae</taxon>
        <taxon>Panicum</taxon>
        <taxon>Panicum sect. Panicum</taxon>
    </lineage>
</organism>
<accession>A0A3L6RBW0</accession>
<dbReference type="OrthoDB" id="3789372at2759"/>
<name>A0A3L6RBW0_PANMI</name>
<reference evidence="4" key="1">
    <citation type="journal article" date="2019" name="Nat. Commun.">
        <title>The genome of broomcorn millet.</title>
        <authorList>
            <person name="Zou C."/>
            <person name="Miki D."/>
            <person name="Li D."/>
            <person name="Tang Q."/>
            <person name="Xiao L."/>
            <person name="Rajput S."/>
            <person name="Deng P."/>
            <person name="Jia W."/>
            <person name="Huang R."/>
            <person name="Zhang M."/>
            <person name="Sun Y."/>
            <person name="Hu J."/>
            <person name="Fu X."/>
            <person name="Schnable P.S."/>
            <person name="Li F."/>
            <person name="Zhang H."/>
            <person name="Feng B."/>
            <person name="Zhu X."/>
            <person name="Liu R."/>
            <person name="Schnable J.C."/>
            <person name="Zhu J.-K."/>
            <person name="Zhang H."/>
        </authorList>
    </citation>
    <scope>NUCLEOTIDE SEQUENCE [LARGE SCALE GENOMIC DNA]</scope>
</reference>
<comment type="caution">
    <text evidence="3">The sequence shown here is derived from an EMBL/GenBank/DDBJ whole genome shotgun (WGS) entry which is preliminary data.</text>
</comment>
<evidence type="ECO:0000256" key="1">
    <source>
        <dbReference type="ARBA" id="ARBA00022741"/>
    </source>
</evidence>
<sequence>MAEAELERSKNEIDGIVLVGGSTMISKIQRLVKDYFGGNELDIRVKPDEAVVLGAAAALHVHSSDNSWFFSRV</sequence>
<evidence type="ECO:0000313" key="4">
    <source>
        <dbReference type="Proteomes" id="UP000275267"/>
    </source>
</evidence>
<evidence type="ECO:0000256" key="2">
    <source>
        <dbReference type="ARBA" id="ARBA00022840"/>
    </source>
</evidence>
<dbReference type="EMBL" id="PQIB02000009">
    <property type="protein sequence ID" value="RLN00317.1"/>
    <property type="molecule type" value="Genomic_DNA"/>
</dbReference>
<dbReference type="PRINTS" id="PR00301">
    <property type="entry name" value="HEATSHOCK70"/>
</dbReference>